<sequence>MALKFKLVSAIVLFLILKYLVHSIVQQSRISKAKKQHGCAEPPTLPSKDPFFGIDTVRNNLQQMKENRRIRTVYELSHKLGFTFQSWPFGRRVISTVDPRNVQFIFATEAHNFGVAPQREKAQSPLTGVGLITSDEPIWSRMRPLIKPTFTRTQIADRELFDVHVERFLNLLPKDGSTVNLRPLFERLILDASSEFIFGESFDSLLGDSKIDASRFIECFNYAQTGIGKRIVFRKMSFLIRDQKFWDSCKLVHDYTRRHVERALQQEKERVGTRKIEADDVDSKKKYILVHELAKETNDTDVLCSQLLNVFFAGRDTPGVALTNTFFALARHPRVWAKIRQEVQGLAPEDLSFEKLKSLRYVQHSINEALRLYPPVASNSRVCLRDTVLPTGGGPGGSAPVYVSQGDTTTINFYTINRRTDIYGSDAEEFRPERWQTLRTTWEFLPFGGGPRHCPAQQLALFWISYVLVRMALKIKELRNRDEVEGFVEDLKLNMESKNGAKVGLVFDEADATVE</sequence>
<organism evidence="9 10">
    <name type="scientific">Clohesyomyces aquaticus</name>
    <dbReference type="NCBI Taxonomy" id="1231657"/>
    <lineage>
        <taxon>Eukaryota</taxon>
        <taxon>Fungi</taxon>
        <taxon>Dikarya</taxon>
        <taxon>Ascomycota</taxon>
        <taxon>Pezizomycotina</taxon>
        <taxon>Dothideomycetes</taxon>
        <taxon>Pleosporomycetidae</taxon>
        <taxon>Pleosporales</taxon>
        <taxon>Lindgomycetaceae</taxon>
        <taxon>Clohesyomyces</taxon>
    </lineage>
</organism>
<comment type="caution">
    <text evidence="9">The sequence shown here is derived from an EMBL/GenBank/DDBJ whole genome shotgun (WGS) entry which is preliminary data.</text>
</comment>
<keyword evidence="5 7" id="KW-0408">Iron</keyword>
<dbReference type="OrthoDB" id="1470350at2759"/>
<evidence type="ECO:0000256" key="7">
    <source>
        <dbReference type="RuleBase" id="RU000461"/>
    </source>
</evidence>
<dbReference type="Gene3D" id="1.10.630.10">
    <property type="entry name" value="Cytochrome P450"/>
    <property type="match status" value="1"/>
</dbReference>
<dbReference type="SUPFAM" id="SSF48264">
    <property type="entry name" value="Cytochrome P450"/>
    <property type="match status" value="1"/>
</dbReference>
<comment type="cofactor">
    <cofactor evidence="1">
        <name>heme</name>
        <dbReference type="ChEBI" id="CHEBI:30413"/>
    </cofactor>
</comment>
<dbReference type="GO" id="GO:0020037">
    <property type="term" value="F:heme binding"/>
    <property type="evidence" value="ECO:0007669"/>
    <property type="project" value="InterPro"/>
</dbReference>
<dbReference type="EMBL" id="MCFA01000041">
    <property type="protein sequence ID" value="ORY13521.1"/>
    <property type="molecule type" value="Genomic_DNA"/>
</dbReference>
<evidence type="ECO:0000256" key="1">
    <source>
        <dbReference type="ARBA" id="ARBA00001971"/>
    </source>
</evidence>
<dbReference type="PROSITE" id="PS00086">
    <property type="entry name" value="CYTOCHROME_P450"/>
    <property type="match status" value="1"/>
</dbReference>
<dbReference type="InterPro" id="IPR017972">
    <property type="entry name" value="Cyt_P450_CS"/>
</dbReference>
<evidence type="ECO:0000256" key="2">
    <source>
        <dbReference type="ARBA" id="ARBA00010617"/>
    </source>
</evidence>
<keyword evidence="8" id="KW-0732">Signal</keyword>
<dbReference type="PRINTS" id="PR01239">
    <property type="entry name" value="EP450IICYP52"/>
</dbReference>
<dbReference type="GO" id="GO:0016712">
    <property type="term" value="F:oxidoreductase activity, acting on paired donors, with incorporation or reduction of molecular oxygen, reduced flavin or flavoprotein as one donor, and incorporation of one atom of oxygen"/>
    <property type="evidence" value="ECO:0007669"/>
    <property type="project" value="InterPro"/>
</dbReference>
<name>A0A1Y1ZTG2_9PLEO</name>
<keyword evidence="6 7" id="KW-0503">Monooxygenase</keyword>
<protein>
    <submittedName>
        <fullName evidence="9">Cytochrome P450</fullName>
    </submittedName>
</protein>
<keyword evidence="3 7" id="KW-0479">Metal-binding</keyword>
<evidence type="ECO:0000256" key="6">
    <source>
        <dbReference type="ARBA" id="ARBA00023033"/>
    </source>
</evidence>
<reference evidence="9 10" key="1">
    <citation type="submission" date="2016-07" db="EMBL/GenBank/DDBJ databases">
        <title>Pervasive Adenine N6-methylation of Active Genes in Fungi.</title>
        <authorList>
            <consortium name="DOE Joint Genome Institute"/>
            <person name="Mondo S.J."/>
            <person name="Dannebaum R.O."/>
            <person name="Kuo R.C."/>
            <person name="Labutti K."/>
            <person name="Haridas S."/>
            <person name="Kuo A."/>
            <person name="Salamov A."/>
            <person name="Ahrendt S.R."/>
            <person name="Lipzen A."/>
            <person name="Sullivan W."/>
            <person name="Andreopoulos W.B."/>
            <person name="Clum A."/>
            <person name="Lindquist E."/>
            <person name="Daum C."/>
            <person name="Ramamoorthy G.K."/>
            <person name="Gryganskyi A."/>
            <person name="Culley D."/>
            <person name="Magnuson J.K."/>
            <person name="James T.Y."/>
            <person name="O'Malley M.A."/>
            <person name="Stajich J.E."/>
            <person name="Spatafora J.W."/>
            <person name="Visel A."/>
            <person name="Grigoriev I.V."/>
        </authorList>
    </citation>
    <scope>NUCLEOTIDE SEQUENCE [LARGE SCALE GENOMIC DNA]</scope>
    <source>
        <strain evidence="9 10">CBS 115471</strain>
    </source>
</reference>
<evidence type="ECO:0000256" key="4">
    <source>
        <dbReference type="ARBA" id="ARBA00023002"/>
    </source>
</evidence>
<keyword evidence="10" id="KW-1185">Reference proteome</keyword>
<comment type="similarity">
    <text evidence="2 7">Belongs to the cytochrome P450 family.</text>
</comment>
<dbReference type="GO" id="GO:0005506">
    <property type="term" value="F:iron ion binding"/>
    <property type="evidence" value="ECO:0007669"/>
    <property type="project" value="InterPro"/>
</dbReference>
<evidence type="ECO:0000256" key="3">
    <source>
        <dbReference type="ARBA" id="ARBA00022723"/>
    </source>
</evidence>
<dbReference type="Proteomes" id="UP000193144">
    <property type="component" value="Unassembled WGS sequence"/>
</dbReference>
<evidence type="ECO:0000256" key="5">
    <source>
        <dbReference type="ARBA" id="ARBA00023004"/>
    </source>
</evidence>
<evidence type="ECO:0000313" key="10">
    <source>
        <dbReference type="Proteomes" id="UP000193144"/>
    </source>
</evidence>
<dbReference type="PANTHER" id="PTHR24287:SF19">
    <property type="entry name" value="CYTOCHROME P450"/>
    <property type="match status" value="1"/>
</dbReference>
<evidence type="ECO:0000313" key="9">
    <source>
        <dbReference type="EMBL" id="ORY13521.1"/>
    </source>
</evidence>
<feature type="chain" id="PRO_5012417829" evidence="8">
    <location>
        <begin position="24"/>
        <end position="515"/>
    </location>
</feature>
<evidence type="ECO:0000256" key="8">
    <source>
        <dbReference type="SAM" id="SignalP"/>
    </source>
</evidence>
<dbReference type="PRINTS" id="PR00385">
    <property type="entry name" value="P450"/>
</dbReference>
<accession>A0A1Y1ZTG2</accession>
<dbReference type="Pfam" id="PF00067">
    <property type="entry name" value="p450"/>
    <property type="match status" value="1"/>
</dbReference>
<feature type="signal peptide" evidence="8">
    <location>
        <begin position="1"/>
        <end position="23"/>
    </location>
</feature>
<keyword evidence="7" id="KW-0349">Heme</keyword>
<gene>
    <name evidence="9" type="ORF">BCR34DRAFT_672921</name>
</gene>
<dbReference type="InterPro" id="IPR002974">
    <property type="entry name" value="Cyt_P450_E_CYP52_ascomycetes"/>
</dbReference>
<dbReference type="CDD" id="cd11063">
    <property type="entry name" value="CYP52"/>
    <property type="match status" value="1"/>
</dbReference>
<dbReference type="PANTHER" id="PTHR24287">
    <property type="entry name" value="P450, PUTATIVE (EUROFUNG)-RELATED"/>
    <property type="match status" value="1"/>
</dbReference>
<dbReference type="InterPro" id="IPR047146">
    <property type="entry name" value="Cyt_P450_E_CYP52_fungi"/>
</dbReference>
<dbReference type="AlphaFoldDB" id="A0A1Y1ZTG2"/>
<dbReference type="InterPro" id="IPR036396">
    <property type="entry name" value="Cyt_P450_sf"/>
</dbReference>
<proteinExistence type="inferred from homology"/>
<keyword evidence="4 7" id="KW-0560">Oxidoreductase</keyword>
<dbReference type="STRING" id="1231657.A0A1Y1ZTG2"/>
<dbReference type="InterPro" id="IPR001128">
    <property type="entry name" value="Cyt_P450"/>
</dbReference>